<comment type="similarity">
    <text evidence="1 3">Belongs to the type-B carboxylesterase/lipase family.</text>
</comment>
<dbReference type="Gene3D" id="3.40.50.1820">
    <property type="entry name" value="alpha/beta hydrolase"/>
    <property type="match status" value="1"/>
</dbReference>
<protein>
    <recommendedName>
        <fullName evidence="3">Carboxylic ester hydrolase</fullName>
        <ecNumber evidence="3">3.1.1.-</ecNumber>
    </recommendedName>
</protein>
<evidence type="ECO:0000259" key="4">
    <source>
        <dbReference type="Pfam" id="PF00135"/>
    </source>
</evidence>
<dbReference type="RefSeq" id="WP_141957705.1">
    <property type="nucleotide sequence ID" value="NZ_VFOZ01000001.1"/>
</dbReference>
<evidence type="ECO:0000313" key="5">
    <source>
        <dbReference type="EMBL" id="TQL99135.1"/>
    </source>
</evidence>
<dbReference type="OrthoDB" id="4308422at2"/>
<dbReference type="Pfam" id="PF00135">
    <property type="entry name" value="COesterase"/>
    <property type="match status" value="1"/>
</dbReference>
<reference evidence="5 6" key="1">
    <citation type="submission" date="2019-06" db="EMBL/GenBank/DDBJ databases">
        <title>Sequencing the genomes of 1000 actinobacteria strains.</title>
        <authorList>
            <person name="Klenk H.-P."/>
        </authorList>
    </citation>
    <scope>NUCLEOTIDE SEQUENCE [LARGE SCALE GENOMIC DNA]</scope>
    <source>
        <strain evidence="5 6">DSM 102200</strain>
    </source>
</reference>
<comment type="caution">
    <text evidence="5">The sequence shown here is derived from an EMBL/GenBank/DDBJ whole genome shotgun (WGS) entry which is preliminary data.</text>
</comment>
<dbReference type="PANTHER" id="PTHR11559">
    <property type="entry name" value="CARBOXYLESTERASE"/>
    <property type="match status" value="1"/>
</dbReference>
<evidence type="ECO:0000256" key="2">
    <source>
        <dbReference type="ARBA" id="ARBA00022801"/>
    </source>
</evidence>
<dbReference type="InterPro" id="IPR050309">
    <property type="entry name" value="Type-B_Carboxylest/Lipase"/>
</dbReference>
<evidence type="ECO:0000256" key="3">
    <source>
        <dbReference type="RuleBase" id="RU361235"/>
    </source>
</evidence>
<dbReference type="GO" id="GO:0016787">
    <property type="term" value="F:hydrolase activity"/>
    <property type="evidence" value="ECO:0007669"/>
    <property type="project" value="UniProtKB-KW"/>
</dbReference>
<gene>
    <name evidence="5" type="ORF">FB559_4791</name>
</gene>
<dbReference type="EMBL" id="VFOZ01000001">
    <property type="protein sequence ID" value="TQL99135.1"/>
    <property type="molecule type" value="Genomic_DNA"/>
</dbReference>
<organism evidence="5 6">
    <name type="scientific">Actinoallomurus bryophytorum</name>
    <dbReference type="NCBI Taxonomy" id="1490222"/>
    <lineage>
        <taxon>Bacteria</taxon>
        <taxon>Bacillati</taxon>
        <taxon>Actinomycetota</taxon>
        <taxon>Actinomycetes</taxon>
        <taxon>Streptosporangiales</taxon>
        <taxon>Thermomonosporaceae</taxon>
        <taxon>Actinoallomurus</taxon>
    </lineage>
</organism>
<accession>A0A543CPV4</accession>
<proteinExistence type="inferred from homology"/>
<dbReference type="InterPro" id="IPR019826">
    <property type="entry name" value="Carboxylesterase_B_AS"/>
</dbReference>
<dbReference type="InterPro" id="IPR002018">
    <property type="entry name" value="CarbesteraseB"/>
</dbReference>
<dbReference type="EC" id="3.1.1.-" evidence="3"/>
<dbReference type="SUPFAM" id="SSF53474">
    <property type="entry name" value="alpha/beta-Hydrolases"/>
    <property type="match status" value="1"/>
</dbReference>
<keyword evidence="6" id="KW-1185">Reference proteome</keyword>
<sequence>MQEITATTQGKIRGLPVDGVMAFLGIPYADAPTGPALFRAPAPAPAWDGVRDAVTLGPTVPRPPYPRPFNELLTDPNIAGGECLNVNVWTPDPGARGLPVMVWIHGGAFVYGSNAVPTCDGRAFARDGVVLVSVNYRLGAPGFALLPGAPANLGVRDQLAALAWVQDNIAAFGGDPGNVTIFGESAGAMSVTTLVAVAAGGGLFGKAIAQSGAGHIAVTRDDAARVTAELAARLGVEPTAEAFAAVDVDRLIEAQRSISEDTTTNPDPAVWGQSVVDSGMAFPPVLDGELLTARPIDMISAGTGHDIPMLVGTTTDEYRLFIASTDYLDAITPELARGVLALHGYDAAIADTYRGNRPDASAGDVLAAMTTDWFFRVPAIRLAEARADAPSPTYAYEFAWPTPVGRLGACHALEIAFVFDTLETPGTDLLTGPNAPQTLADDMHARWVAFAENGDPGWPAYAPETRAVMTFDGDDARVVHDPRADERRLWDGLV</sequence>
<dbReference type="Proteomes" id="UP000316096">
    <property type="component" value="Unassembled WGS sequence"/>
</dbReference>
<evidence type="ECO:0000313" key="6">
    <source>
        <dbReference type="Proteomes" id="UP000316096"/>
    </source>
</evidence>
<dbReference type="InterPro" id="IPR029058">
    <property type="entry name" value="AB_hydrolase_fold"/>
</dbReference>
<evidence type="ECO:0000256" key="1">
    <source>
        <dbReference type="ARBA" id="ARBA00005964"/>
    </source>
</evidence>
<name>A0A543CPV4_9ACTN</name>
<dbReference type="PROSITE" id="PS00122">
    <property type="entry name" value="CARBOXYLESTERASE_B_1"/>
    <property type="match status" value="1"/>
</dbReference>
<feature type="domain" description="Carboxylesterase type B" evidence="4">
    <location>
        <begin position="4"/>
        <end position="488"/>
    </location>
</feature>
<dbReference type="AlphaFoldDB" id="A0A543CPV4"/>
<keyword evidence="2 3" id="KW-0378">Hydrolase</keyword>